<feature type="transmembrane region" description="Helical" evidence="5">
    <location>
        <begin position="129"/>
        <end position="146"/>
    </location>
</feature>
<evidence type="ECO:0000256" key="4">
    <source>
        <dbReference type="ARBA" id="ARBA00023136"/>
    </source>
</evidence>
<proteinExistence type="predicted"/>
<organism evidence="7 8">
    <name type="scientific">Methanoculleus chikugoensis</name>
    <dbReference type="NCBI Taxonomy" id="118126"/>
    <lineage>
        <taxon>Archaea</taxon>
        <taxon>Methanobacteriati</taxon>
        <taxon>Methanobacteriota</taxon>
        <taxon>Stenosarchaea group</taxon>
        <taxon>Methanomicrobia</taxon>
        <taxon>Methanomicrobiales</taxon>
        <taxon>Methanomicrobiaceae</taxon>
        <taxon>Methanoculleus</taxon>
    </lineage>
</organism>
<dbReference type="PANTHER" id="PTHR42770">
    <property type="entry name" value="AMINO ACID TRANSPORTER-RELATED"/>
    <property type="match status" value="1"/>
</dbReference>
<dbReference type="STRING" id="118126.L21_1029"/>
<keyword evidence="4 5" id="KW-0472">Membrane</keyword>
<gene>
    <name evidence="7" type="primary">yhdG_2</name>
    <name evidence="7" type="ORF">L21_1029</name>
</gene>
<feature type="transmembrane region" description="Helical" evidence="5">
    <location>
        <begin position="47"/>
        <end position="67"/>
    </location>
</feature>
<feature type="transmembrane region" description="Helical" evidence="5">
    <location>
        <begin position="21"/>
        <end position="41"/>
    </location>
</feature>
<dbReference type="InterPro" id="IPR050367">
    <property type="entry name" value="APC_superfamily"/>
</dbReference>
<feature type="transmembrane region" description="Helical" evidence="5">
    <location>
        <begin position="382"/>
        <end position="415"/>
    </location>
</feature>
<evidence type="ECO:0000256" key="5">
    <source>
        <dbReference type="SAM" id="Phobius"/>
    </source>
</evidence>
<evidence type="ECO:0000313" key="7">
    <source>
        <dbReference type="EMBL" id="SCL75138.1"/>
    </source>
</evidence>
<dbReference type="RefSeq" id="WP_143727211.1">
    <property type="nucleotide sequence ID" value="NZ_FMID01000024.1"/>
</dbReference>
<evidence type="ECO:0000256" key="2">
    <source>
        <dbReference type="ARBA" id="ARBA00022692"/>
    </source>
</evidence>
<keyword evidence="2 5" id="KW-0812">Transmembrane</keyword>
<feature type="transmembrane region" description="Helical" evidence="5">
    <location>
        <begin position="185"/>
        <end position="207"/>
    </location>
</feature>
<dbReference type="Pfam" id="PF00324">
    <property type="entry name" value="AA_permease"/>
    <property type="match status" value="1"/>
</dbReference>
<dbReference type="Proteomes" id="UP000184671">
    <property type="component" value="Unassembled WGS sequence"/>
</dbReference>
<comment type="subcellular location">
    <subcellularLocation>
        <location evidence="1">Membrane</location>
        <topology evidence="1">Multi-pass membrane protein</topology>
    </subcellularLocation>
</comment>
<dbReference type="InterPro" id="IPR004841">
    <property type="entry name" value="AA-permease/SLC12A_dom"/>
</dbReference>
<dbReference type="EMBL" id="FMID01000024">
    <property type="protein sequence ID" value="SCL75138.1"/>
    <property type="molecule type" value="Genomic_DNA"/>
</dbReference>
<sequence length="422" mass="43789">MTKMTPRGATAESRLSRRLTTGDAVVIGLGSMIGAGIFTALAPAAAAAGAGLVVGLAIAAAVAYCNASSSAELARLYPASGGTYVYARERLSGFWAWVAGWGFVVGKLASCSAVALTFGYYLIPGYARHLAVGAVIAFTVLNYYGIEKTARATKFIVAVVLLSLAAIVALVFAGEADPGNLRPLIGSNGVYGILQSAGIWFFAFAGYSRIATLAEEVRDPETAIPRAIVLGLGITLFVYAAVVVSALLLVGPVLLAESDAPLVTALAGAGFLQWQWLVRAGATAATLGVLLSLMAGISRMLFAMARDRRMPSYLARVHPVHRVPHLAGLTVGAILVAVVLLVDLRAAIGFSSFTVLLYYAVTNASAYTPAEQERLYSRKIAVLGLLGCLVLALTLPAASVAVGSAVMLAGIPVYILAKRRNP</sequence>
<dbReference type="OrthoDB" id="43026at2157"/>
<reference evidence="7 8" key="1">
    <citation type="submission" date="2016-08" db="EMBL/GenBank/DDBJ databases">
        <authorList>
            <person name="Seilhamer J.J."/>
        </authorList>
    </citation>
    <scope>NUCLEOTIDE SEQUENCE [LARGE SCALE GENOMIC DNA]</scope>
    <source>
        <strain evidence="7">L21-II-0</strain>
    </source>
</reference>
<dbReference type="PIRSF" id="PIRSF006060">
    <property type="entry name" value="AA_transporter"/>
    <property type="match status" value="1"/>
</dbReference>
<feature type="transmembrane region" description="Helical" evidence="5">
    <location>
        <begin position="155"/>
        <end position="173"/>
    </location>
</feature>
<dbReference type="GO" id="GO:0016020">
    <property type="term" value="C:membrane"/>
    <property type="evidence" value="ECO:0007669"/>
    <property type="project" value="UniProtKB-SubCell"/>
</dbReference>
<dbReference type="AlphaFoldDB" id="A0A1M4MJZ7"/>
<evidence type="ECO:0000313" key="8">
    <source>
        <dbReference type="Proteomes" id="UP000184671"/>
    </source>
</evidence>
<accession>A0A1M4MJZ7</accession>
<feature type="transmembrane region" description="Helical" evidence="5">
    <location>
        <begin position="348"/>
        <end position="370"/>
    </location>
</feature>
<dbReference type="Gene3D" id="1.20.1740.10">
    <property type="entry name" value="Amino acid/polyamine transporter I"/>
    <property type="match status" value="1"/>
</dbReference>
<evidence type="ECO:0000256" key="1">
    <source>
        <dbReference type="ARBA" id="ARBA00004141"/>
    </source>
</evidence>
<evidence type="ECO:0000259" key="6">
    <source>
        <dbReference type="Pfam" id="PF00324"/>
    </source>
</evidence>
<feature type="transmembrane region" description="Helical" evidence="5">
    <location>
        <begin position="276"/>
        <end position="302"/>
    </location>
</feature>
<feature type="transmembrane region" description="Helical" evidence="5">
    <location>
        <begin position="228"/>
        <end position="256"/>
    </location>
</feature>
<protein>
    <submittedName>
        <fullName evidence="7">Putative amino acid permease YhdG</fullName>
    </submittedName>
</protein>
<dbReference type="PANTHER" id="PTHR42770:SF7">
    <property type="entry name" value="MEMBRANE PROTEIN"/>
    <property type="match status" value="1"/>
</dbReference>
<feature type="domain" description="Amino acid permease/ SLC12A" evidence="6">
    <location>
        <begin position="24"/>
        <end position="394"/>
    </location>
</feature>
<dbReference type="GO" id="GO:0055085">
    <property type="term" value="P:transmembrane transport"/>
    <property type="evidence" value="ECO:0007669"/>
    <property type="project" value="InterPro"/>
</dbReference>
<feature type="transmembrane region" description="Helical" evidence="5">
    <location>
        <begin position="323"/>
        <end position="342"/>
    </location>
</feature>
<feature type="transmembrane region" description="Helical" evidence="5">
    <location>
        <begin position="94"/>
        <end position="123"/>
    </location>
</feature>
<evidence type="ECO:0000256" key="3">
    <source>
        <dbReference type="ARBA" id="ARBA00022989"/>
    </source>
</evidence>
<name>A0A1M4MJZ7_9EURY</name>
<keyword evidence="3 5" id="KW-1133">Transmembrane helix</keyword>